<comment type="caution">
    <text evidence="2">The sequence shown here is derived from an EMBL/GenBank/DDBJ whole genome shotgun (WGS) entry which is preliminary data.</text>
</comment>
<dbReference type="PANTHER" id="PTHR34853">
    <property type="match status" value="1"/>
</dbReference>
<dbReference type="STRING" id="1077974.GOEFS_059_00390"/>
<protein>
    <submittedName>
        <fullName evidence="2">Putative lipase</fullName>
    </submittedName>
</protein>
<dbReference type="GO" id="GO:0004806">
    <property type="term" value="F:triacylglycerol lipase activity"/>
    <property type="evidence" value="ECO:0007669"/>
    <property type="project" value="InterPro"/>
</dbReference>
<keyword evidence="3" id="KW-1185">Reference proteome</keyword>
<dbReference type="EMBL" id="BAEH01000059">
    <property type="protein sequence ID" value="GAB18604.1"/>
    <property type="molecule type" value="Genomic_DNA"/>
</dbReference>
<accession>H0R0K3</accession>
<organism evidence="2 3">
    <name type="scientific">Gordonia effusa NBRC 100432</name>
    <dbReference type="NCBI Taxonomy" id="1077974"/>
    <lineage>
        <taxon>Bacteria</taxon>
        <taxon>Bacillati</taxon>
        <taxon>Actinomycetota</taxon>
        <taxon>Actinomycetes</taxon>
        <taxon>Mycobacteriales</taxon>
        <taxon>Gordoniaceae</taxon>
        <taxon>Gordonia</taxon>
    </lineage>
</organism>
<evidence type="ECO:0000256" key="1">
    <source>
        <dbReference type="SAM" id="SignalP"/>
    </source>
</evidence>
<dbReference type="InterPro" id="IPR005152">
    <property type="entry name" value="Lipase_secreted"/>
</dbReference>
<dbReference type="PANTHER" id="PTHR34853:SF1">
    <property type="entry name" value="LIPASE 5"/>
    <property type="match status" value="1"/>
</dbReference>
<evidence type="ECO:0000313" key="3">
    <source>
        <dbReference type="Proteomes" id="UP000035034"/>
    </source>
</evidence>
<dbReference type="GO" id="GO:0016042">
    <property type="term" value="P:lipid catabolic process"/>
    <property type="evidence" value="ECO:0007669"/>
    <property type="project" value="InterPro"/>
</dbReference>
<proteinExistence type="predicted"/>
<dbReference type="AlphaFoldDB" id="H0R0K3"/>
<dbReference type="InterPro" id="IPR029058">
    <property type="entry name" value="AB_hydrolase_fold"/>
</dbReference>
<gene>
    <name evidence="2" type="ORF">GOEFS_059_00390</name>
</gene>
<sequence length="474" mass="49664">MGRSSNMGYHIRRLSKRLVVAAVITAAAASALTATAGSAAAQPTPPRDAFYDVPAKVAAAAPGEVLRSRRVNIRALQLFPVRVQAWQLLYRTADAAGKPDVAVTTLMIPEGAAHKRPLLSFQAATDSTLRVCGPSYSLTHGAPIDFSTPAGPITLTNPGAEVLLASAGLTKGWAVAMPDHGGIEDRFLTPRQPGYAVLDGIRAVQNFKPEQLPKKTPTALWGYSGGAIASSWAVEEQPTYAPELNIKGAAFGAPERDLAASLKSVNFTPLAGLIPIALGAIGKDSSAFRSALNRYMTPQGRQIVATTASHCVGQNVVANLWFDYRRYLTKPVDVVLADPVIKRAIAARGITGRAPKVPTYIYNGISEEVAPISGTDKLVRSYCKGGAAVTYRREQLPPNPIPQISSTHGIVLMTGASAAFDWINSRLTPGAATPSGCDVATLPSSLLTAESFRGLGPIVGGALTSMLGLPAGAR</sequence>
<dbReference type="Pfam" id="PF03583">
    <property type="entry name" value="LIP"/>
    <property type="match status" value="1"/>
</dbReference>
<dbReference type="SUPFAM" id="SSF53474">
    <property type="entry name" value="alpha/beta-Hydrolases"/>
    <property type="match status" value="1"/>
</dbReference>
<dbReference type="Proteomes" id="UP000035034">
    <property type="component" value="Unassembled WGS sequence"/>
</dbReference>
<keyword evidence="1" id="KW-0732">Signal</keyword>
<feature type="chain" id="PRO_5039689448" evidence="1">
    <location>
        <begin position="37"/>
        <end position="474"/>
    </location>
</feature>
<dbReference type="Gene3D" id="1.10.260.130">
    <property type="match status" value="1"/>
</dbReference>
<dbReference type="RefSeq" id="WP_007317940.1">
    <property type="nucleotide sequence ID" value="NZ_BAEH01000059.1"/>
</dbReference>
<dbReference type="eggNOG" id="COG1073">
    <property type="taxonomic scope" value="Bacteria"/>
</dbReference>
<dbReference type="Gene3D" id="3.40.50.1820">
    <property type="entry name" value="alpha/beta hydrolase"/>
    <property type="match status" value="1"/>
</dbReference>
<feature type="signal peptide" evidence="1">
    <location>
        <begin position="1"/>
        <end position="36"/>
    </location>
</feature>
<evidence type="ECO:0000313" key="2">
    <source>
        <dbReference type="EMBL" id="GAB18604.1"/>
    </source>
</evidence>
<reference evidence="2 3" key="1">
    <citation type="submission" date="2011-12" db="EMBL/GenBank/DDBJ databases">
        <title>Whole genome shotgun sequence of Gordonia effusa NBRC 100432.</title>
        <authorList>
            <person name="Yoshida I."/>
            <person name="Takarada H."/>
            <person name="Hosoyama A."/>
            <person name="Tsuchikane K."/>
            <person name="Katsumata H."/>
            <person name="Yamazaki S."/>
            <person name="Fujita N."/>
        </authorList>
    </citation>
    <scope>NUCLEOTIDE SEQUENCE [LARGE SCALE GENOMIC DNA]</scope>
    <source>
        <strain evidence="2 3">NBRC 100432</strain>
    </source>
</reference>
<name>H0R0K3_9ACTN</name>